<reference evidence="2" key="1">
    <citation type="submission" date="2024-05" db="EMBL/GenBank/DDBJ databases">
        <authorList>
            <person name="Kim S."/>
            <person name="Heo J."/>
            <person name="Choi H."/>
            <person name="Choi Y."/>
            <person name="Kwon S.-W."/>
            <person name="Kim Y."/>
        </authorList>
    </citation>
    <scope>NUCLEOTIDE SEQUENCE</scope>
    <source>
        <strain evidence="2">KACC 23699</strain>
    </source>
</reference>
<dbReference type="AlphaFoldDB" id="A0AAU7JVJ1"/>
<organism evidence="2">
    <name type="scientific">Pedococcus sp. KACC 23699</name>
    <dbReference type="NCBI Taxonomy" id="3149228"/>
    <lineage>
        <taxon>Bacteria</taxon>
        <taxon>Bacillati</taxon>
        <taxon>Actinomycetota</taxon>
        <taxon>Actinomycetes</taxon>
        <taxon>Micrococcales</taxon>
        <taxon>Intrasporangiaceae</taxon>
        <taxon>Pedococcus</taxon>
    </lineage>
</organism>
<evidence type="ECO:0000313" key="2">
    <source>
        <dbReference type="EMBL" id="XBO44340.1"/>
    </source>
</evidence>
<proteinExistence type="predicted"/>
<dbReference type="SUPFAM" id="SSF55486">
    <property type="entry name" value="Metalloproteases ('zincins'), catalytic domain"/>
    <property type="match status" value="1"/>
</dbReference>
<accession>A0AAU7JVJ1</accession>
<dbReference type="InterPro" id="IPR038555">
    <property type="entry name" value="Zincin_1_sf"/>
</dbReference>
<evidence type="ECO:0000256" key="1">
    <source>
        <dbReference type="SAM" id="MobiDB-lite"/>
    </source>
</evidence>
<dbReference type="RefSeq" id="WP_406831828.1">
    <property type="nucleotide sequence ID" value="NZ_CP157483.1"/>
</dbReference>
<feature type="region of interest" description="Disordered" evidence="1">
    <location>
        <begin position="1"/>
        <end position="28"/>
    </location>
</feature>
<dbReference type="Pfam" id="PF06262">
    <property type="entry name" value="Zincin_1"/>
    <property type="match status" value="1"/>
</dbReference>
<dbReference type="InterPro" id="IPR010428">
    <property type="entry name" value="Zincin_1"/>
</dbReference>
<dbReference type="CDD" id="cd12954">
    <property type="entry name" value="MMP_TTHA0227_like_1"/>
    <property type="match status" value="1"/>
</dbReference>
<feature type="compositionally biased region" description="Low complexity" evidence="1">
    <location>
        <begin position="1"/>
        <end position="12"/>
    </location>
</feature>
<sequence length="150" mass="16434">MTSPGSPAARAAGPRRDRHGRGVRGPLAWPSVPAMVSRRQRFDDLVLDSAARLEGRLGTRIHEVEFAVEDVPTTEPAPWERDGVPLGRVIPGHGRQPSRIVIYRRPVEARAQDQRELTAIVADVVVEQVAALFGMQPGDLDPRYGDGETD</sequence>
<dbReference type="EMBL" id="CP157483">
    <property type="protein sequence ID" value="XBO44340.1"/>
    <property type="molecule type" value="Genomic_DNA"/>
</dbReference>
<protein>
    <submittedName>
        <fullName evidence="2">Metallopeptidase family protein</fullName>
    </submittedName>
</protein>
<name>A0AAU7JVJ1_9MICO</name>
<dbReference type="Gene3D" id="3.30.2010.20">
    <property type="match status" value="1"/>
</dbReference>
<feature type="region of interest" description="Disordered" evidence="1">
    <location>
        <begin position="72"/>
        <end position="91"/>
    </location>
</feature>
<gene>
    <name evidence="2" type="ORF">ABEG17_03135</name>
</gene>